<dbReference type="Proteomes" id="UP000312495">
    <property type="component" value="Unassembled WGS sequence"/>
</dbReference>
<accession>A0A5C5A1Q2</accession>
<evidence type="ECO:0000313" key="3">
    <source>
        <dbReference type="Proteomes" id="UP000312495"/>
    </source>
</evidence>
<evidence type="ECO:0000256" key="1">
    <source>
        <dbReference type="SAM" id="Phobius"/>
    </source>
</evidence>
<feature type="transmembrane region" description="Helical" evidence="1">
    <location>
        <begin position="76"/>
        <end position="101"/>
    </location>
</feature>
<dbReference type="EMBL" id="VEPV01000008">
    <property type="protein sequence ID" value="TNP12634.1"/>
    <property type="molecule type" value="Genomic_DNA"/>
</dbReference>
<keyword evidence="1" id="KW-0812">Transmembrane</keyword>
<dbReference type="AlphaFoldDB" id="A0A5C5A1Q2"/>
<feature type="transmembrane region" description="Helical" evidence="1">
    <location>
        <begin position="135"/>
        <end position="159"/>
    </location>
</feature>
<name>A0A5C5A1Q2_9BACI</name>
<feature type="transmembrane region" description="Helical" evidence="1">
    <location>
        <begin position="45"/>
        <end position="69"/>
    </location>
</feature>
<keyword evidence="1" id="KW-1133">Transmembrane helix</keyword>
<organism evidence="2 3">
    <name type="scientific">Bacillus tropicus</name>
    <dbReference type="NCBI Taxonomy" id="2026188"/>
    <lineage>
        <taxon>Bacteria</taxon>
        <taxon>Bacillati</taxon>
        <taxon>Bacillota</taxon>
        <taxon>Bacilli</taxon>
        <taxon>Bacillales</taxon>
        <taxon>Bacillaceae</taxon>
        <taxon>Bacillus</taxon>
        <taxon>Bacillus cereus group</taxon>
    </lineage>
</organism>
<feature type="transmembrane region" description="Helical" evidence="1">
    <location>
        <begin position="7"/>
        <end position="25"/>
    </location>
</feature>
<sequence length="161" mass="19092">MIKTFSVRHFTPLTIWLIPFLFFIHNLEESFQMPQYLANQFSITFITSQQFSIAISILTLFVLLIVFLYQLNILPSIYWIIFIQGAIFFNSVQHIILFFIYRSYNPGVISAVFIAIFSIFFFSSQKHLIHKNKFLITLTFSLFSYPIIIWITLLFASYFHS</sequence>
<feature type="transmembrane region" description="Helical" evidence="1">
    <location>
        <begin position="107"/>
        <end position="123"/>
    </location>
</feature>
<keyword evidence="1" id="KW-0472">Membrane</keyword>
<dbReference type="Pfam" id="PF13787">
    <property type="entry name" value="HXXEE"/>
    <property type="match status" value="1"/>
</dbReference>
<dbReference type="RefSeq" id="WP_033700957.1">
    <property type="nucleotide sequence ID" value="NZ_CP078081.1"/>
</dbReference>
<reference evidence="2 3" key="1">
    <citation type="submission" date="2019-06" db="EMBL/GenBank/DDBJ databases">
        <title>Biocontrol Bacillus strains from Vietnam.</title>
        <authorList>
            <person name="Borriss R."/>
            <person name="Lasch P."/>
            <person name="Thanh Tam L.T."/>
            <person name="Luong P.T."/>
            <person name="Phuong Thao L.T."/>
            <person name="Kim Chung L.T."/>
        </authorList>
    </citation>
    <scope>NUCLEOTIDE SEQUENCE [LARGE SCALE GENOMIC DNA]</scope>
    <source>
        <strain evidence="2 3">SN1</strain>
    </source>
</reference>
<protein>
    <submittedName>
        <fullName evidence="2">HXXEE domain-containing protein</fullName>
    </submittedName>
</protein>
<gene>
    <name evidence="2" type="ORF">FHY71_20170</name>
</gene>
<proteinExistence type="predicted"/>
<evidence type="ECO:0000313" key="2">
    <source>
        <dbReference type="EMBL" id="TNP12634.1"/>
    </source>
</evidence>
<comment type="caution">
    <text evidence="2">The sequence shown here is derived from an EMBL/GenBank/DDBJ whole genome shotgun (WGS) entry which is preliminary data.</text>
</comment>
<dbReference type="InterPro" id="IPR025671">
    <property type="entry name" value="HXXEE"/>
</dbReference>